<keyword evidence="6" id="KW-0812">Transmembrane</keyword>
<dbReference type="Gene3D" id="1.10.510.10">
    <property type="entry name" value="Transferase(Phosphotransferase) domain 1"/>
    <property type="match status" value="1"/>
</dbReference>
<evidence type="ECO:0000259" key="7">
    <source>
        <dbReference type="PROSITE" id="PS50011"/>
    </source>
</evidence>
<evidence type="ECO:0000256" key="2">
    <source>
        <dbReference type="ARBA" id="ARBA00022741"/>
    </source>
</evidence>
<feature type="compositionally biased region" description="Low complexity" evidence="5">
    <location>
        <begin position="332"/>
        <end position="346"/>
    </location>
</feature>
<feature type="transmembrane region" description="Helical" evidence="6">
    <location>
        <begin position="277"/>
        <end position="300"/>
    </location>
</feature>
<keyword evidence="2" id="KW-0547">Nucleotide-binding</keyword>
<dbReference type="PANTHER" id="PTHR43289:SF34">
    <property type="entry name" value="SERINE_THREONINE-PROTEIN KINASE YBDM-RELATED"/>
    <property type="match status" value="1"/>
</dbReference>
<dbReference type="SMART" id="SM00220">
    <property type="entry name" value="S_TKc"/>
    <property type="match status" value="1"/>
</dbReference>
<dbReference type="AlphaFoldDB" id="A0A8J3ZHY1"/>
<dbReference type="CDD" id="cd14014">
    <property type="entry name" value="STKc_PknB_like"/>
    <property type="match status" value="1"/>
</dbReference>
<dbReference type="Proteomes" id="UP000612585">
    <property type="component" value="Unassembled WGS sequence"/>
</dbReference>
<keyword evidence="6" id="KW-1133">Transmembrane helix</keyword>
<feature type="domain" description="Protein kinase" evidence="7">
    <location>
        <begin position="1"/>
        <end position="252"/>
    </location>
</feature>
<dbReference type="Pfam" id="PF00069">
    <property type="entry name" value="Pkinase"/>
    <property type="match status" value="1"/>
</dbReference>
<evidence type="ECO:0000256" key="4">
    <source>
        <dbReference type="ARBA" id="ARBA00022840"/>
    </source>
</evidence>
<dbReference type="GO" id="GO:0005524">
    <property type="term" value="F:ATP binding"/>
    <property type="evidence" value="ECO:0007669"/>
    <property type="project" value="UniProtKB-KW"/>
</dbReference>
<dbReference type="InterPro" id="IPR008271">
    <property type="entry name" value="Ser/Thr_kinase_AS"/>
</dbReference>
<evidence type="ECO:0000256" key="5">
    <source>
        <dbReference type="SAM" id="MobiDB-lite"/>
    </source>
</evidence>
<organism evidence="8 9">
    <name type="scientific">Virgisporangium aurantiacum</name>
    <dbReference type="NCBI Taxonomy" id="175570"/>
    <lineage>
        <taxon>Bacteria</taxon>
        <taxon>Bacillati</taxon>
        <taxon>Actinomycetota</taxon>
        <taxon>Actinomycetes</taxon>
        <taxon>Micromonosporales</taxon>
        <taxon>Micromonosporaceae</taxon>
        <taxon>Virgisporangium</taxon>
    </lineage>
</organism>
<reference evidence="8" key="1">
    <citation type="submission" date="2021-01" db="EMBL/GenBank/DDBJ databases">
        <title>Whole genome shotgun sequence of Virgisporangium aurantiacum NBRC 16421.</title>
        <authorList>
            <person name="Komaki H."/>
            <person name="Tamura T."/>
        </authorList>
    </citation>
    <scope>NUCLEOTIDE SEQUENCE</scope>
    <source>
        <strain evidence="8">NBRC 16421</strain>
    </source>
</reference>
<comment type="caution">
    <text evidence="8">The sequence shown here is derived from an EMBL/GenBank/DDBJ whole genome shotgun (WGS) entry which is preliminary data.</text>
</comment>
<feature type="region of interest" description="Disordered" evidence="5">
    <location>
        <begin position="304"/>
        <end position="390"/>
    </location>
</feature>
<keyword evidence="9" id="KW-1185">Reference proteome</keyword>
<evidence type="ECO:0000313" key="9">
    <source>
        <dbReference type="Proteomes" id="UP000612585"/>
    </source>
</evidence>
<evidence type="ECO:0000256" key="3">
    <source>
        <dbReference type="ARBA" id="ARBA00022777"/>
    </source>
</evidence>
<evidence type="ECO:0000313" key="8">
    <source>
        <dbReference type="EMBL" id="GIJ64534.1"/>
    </source>
</evidence>
<dbReference type="EMBL" id="BOPG01000120">
    <property type="protein sequence ID" value="GIJ64534.1"/>
    <property type="molecule type" value="Genomic_DNA"/>
</dbReference>
<proteinExistence type="predicted"/>
<dbReference type="InterPro" id="IPR011009">
    <property type="entry name" value="Kinase-like_dom_sf"/>
</dbReference>
<protein>
    <recommendedName>
        <fullName evidence="7">Protein kinase domain-containing protein</fullName>
    </recommendedName>
</protein>
<dbReference type="PROSITE" id="PS00108">
    <property type="entry name" value="PROTEIN_KINASE_ST"/>
    <property type="match status" value="1"/>
</dbReference>
<keyword evidence="4" id="KW-0067">ATP-binding</keyword>
<dbReference type="PROSITE" id="PS50011">
    <property type="entry name" value="PROTEIN_KINASE_DOM"/>
    <property type="match status" value="1"/>
</dbReference>
<sequence length="462" mass="47586">MSVVWRAHDEVLDRQVAVKVLSPRLVADRDSRRRIRAEAQAVAKLAHPNIAGVFDFGEHDDGERVPYIVMELLTGKTLAERLEDGPLPVPDVLRICAQVATALGAAHEHGIVHRDVKPANVMVAANGQTKVVDFGVAAAVGELADRDAVLFGTPAYVAPERLSGDAVVAATDVYGLGVLLYRMLTGHMPWSAESTTQMLVAHMYVEPDPLPPLTDLPAEVVEVCEACLAKEPADRPGAAEVAEILAAAAAALTGPATAPVRRSPLLSKRRQERRRSFAFAGAGIALVAVVTAAVVAATVVRPDEPAGGVTTAEDEGRTAVPGASVGVGGAGATSAPPSGAPDSTATRPDGGTNVPTGPAGSNPPVPPPATTTSPPGGGQNGDPDPIRATQSSYGNTVTVECAGTMAKIVAADPGDTWSITRITPGPADQVNVKFVSSSAEPFKVTFRGRCNGGVPRINLSND</sequence>
<evidence type="ECO:0000256" key="1">
    <source>
        <dbReference type="ARBA" id="ARBA00022679"/>
    </source>
</evidence>
<keyword evidence="3" id="KW-0418">Kinase</keyword>
<accession>A0A8J3ZHY1</accession>
<dbReference type="GO" id="GO:0004674">
    <property type="term" value="F:protein serine/threonine kinase activity"/>
    <property type="evidence" value="ECO:0007669"/>
    <property type="project" value="TreeGrafter"/>
</dbReference>
<dbReference type="PANTHER" id="PTHR43289">
    <property type="entry name" value="MITOGEN-ACTIVATED PROTEIN KINASE KINASE KINASE 20-RELATED"/>
    <property type="match status" value="1"/>
</dbReference>
<dbReference type="InterPro" id="IPR000719">
    <property type="entry name" value="Prot_kinase_dom"/>
</dbReference>
<evidence type="ECO:0000256" key="6">
    <source>
        <dbReference type="SAM" id="Phobius"/>
    </source>
</evidence>
<gene>
    <name evidence="8" type="ORF">Vau01_120500</name>
</gene>
<keyword evidence="6" id="KW-0472">Membrane</keyword>
<name>A0A8J3ZHY1_9ACTN</name>
<keyword evidence="1" id="KW-0808">Transferase</keyword>
<dbReference type="Gene3D" id="3.30.200.20">
    <property type="entry name" value="Phosphorylase Kinase, domain 1"/>
    <property type="match status" value="1"/>
</dbReference>
<dbReference type="SUPFAM" id="SSF56112">
    <property type="entry name" value="Protein kinase-like (PK-like)"/>
    <property type="match status" value="1"/>
</dbReference>